<dbReference type="PROSITE" id="PS50975">
    <property type="entry name" value="ATP_GRASP"/>
    <property type="match status" value="1"/>
</dbReference>
<comment type="caution">
    <text evidence="5">The sequence shown here is derived from an EMBL/GenBank/DDBJ whole genome shotgun (WGS) entry which is preliminary data.</text>
</comment>
<keyword evidence="2 5" id="KW-0436">Ligase</keyword>
<dbReference type="GO" id="GO:0005524">
    <property type="term" value="F:ATP binding"/>
    <property type="evidence" value="ECO:0007669"/>
    <property type="project" value="UniProtKB-UniRule"/>
</dbReference>
<evidence type="ECO:0000259" key="4">
    <source>
        <dbReference type="PROSITE" id="PS50975"/>
    </source>
</evidence>
<keyword evidence="3" id="KW-0547">Nucleotide-binding</keyword>
<protein>
    <submittedName>
        <fullName evidence="5">D-alanine--D-alanine ligase</fullName>
    </submittedName>
</protein>
<dbReference type="GO" id="GO:0046872">
    <property type="term" value="F:metal ion binding"/>
    <property type="evidence" value="ECO:0007669"/>
    <property type="project" value="InterPro"/>
</dbReference>
<dbReference type="PANTHER" id="PTHR23132">
    <property type="entry name" value="D-ALANINE--D-ALANINE LIGASE"/>
    <property type="match status" value="1"/>
</dbReference>
<sequence>MKVAILYNEPALTGREFSEASIDVLTQVEAVERALAELEYESTRIAFTKDVGAVVQKLAEEKPHLVMNLCESVDEDPLLIGHPAAVLELLDIPFSGSPTAALMLSTDKLVSKRLLSSCGFKTPRFEAYEGNEVPALEKLNFPVIVKPRFEDASVGIDQESVFREANKLRAGLRDLFQRYGCLLIEEYIAGREFNISLFGFPVPETLPIAEIDFDGFPPDLFRIVGYRAKWDVSSFEYQHSRRTFPRLPRPLARKLEETALECFSLFGLRDYGRVDVRVDDRGRVFVLEVNANPCISPDAGFAAAGNQNDLHYVEMIDELLQFVQKRMG</sequence>
<dbReference type="Pfam" id="PF07478">
    <property type="entry name" value="Dala_Dala_lig_C"/>
    <property type="match status" value="1"/>
</dbReference>
<dbReference type="Gene3D" id="3.30.470.20">
    <property type="entry name" value="ATP-grasp fold, B domain"/>
    <property type="match status" value="1"/>
</dbReference>
<organism evidence="5 6">
    <name type="scientific">Abyssobacteria bacterium (strain SURF_5)</name>
    <dbReference type="NCBI Taxonomy" id="2093360"/>
    <lineage>
        <taxon>Bacteria</taxon>
        <taxon>Pseudomonadati</taxon>
        <taxon>Candidatus Hydrogenedentota</taxon>
        <taxon>Candidatus Abyssobacteria</taxon>
    </lineage>
</organism>
<evidence type="ECO:0000313" key="6">
    <source>
        <dbReference type="Proteomes" id="UP000265882"/>
    </source>
</evidence>
<dbReference type="Gene3D" id="3.30.1490.20">
    <property type="entry name" value="ATP-grasp fold, A domain"/>
    <property type="match status" value="1"/>
</dbReference>
<feature type="domain" description="ATP-grasp" evidence="4">
    <location>
        <begin position="112"/>
        <end position="321"/>
    </location>
</feature>
<gene>
    <name evidence="5" type="ORF">C4520_02345</name>
</gene>
<dbReference type="InterPro" id="IPR013815">
    <property type="entry name" value="ATP_grasp_subdomain_1"/>
</dbReference>
<name>A0A3A4P2S0_ABYX5</name>
<comment type="similarity">
    <text evidence="1">Belongs to the D-alanine--D-alanine ligase family.</text>
</comment>
<reference evidence="5 6" key="1">
    <citation type="journal article" date="2017" name="ISME J.">
        <title>Energy and carbon metabolisms in a deep terrestrial subsurface fluid microbial community.</title>
        <authorList>
            <person name="Momper L."/>
            <person name="Jungbluth S.P."/>
            <person name="Lee M.D."/>
            <person name="Amend J.P."/>
        </authorList>
    </citation>
    <scope>NUCLEOTIDE SEQUENCE [LARGE SCALE GENOMIC DNA]</scope>
    <source>
        <strain evidence="5">SURF_5</strain>
    </source>
</reference>
<dbReference type="GO" id="GO:0008716">
    <property type="term" value="F:D-alanine-D-alanine ligase activity"/>
    <property type="evidence" value="ECO:0007669"/>
    <property type="project" value="InterPro"/>
</dbReference>
<dbReference type="EMBL" id="QZKU01000022">
    <property type="protein sequence ID" value="RJP25462.1"/>
    <property type="molecule type" value="Genomic_DNA"/>
</dbReference>
<dbReference type="AlphaFoldDB" id="A0A3A4P2S0"/>
<keyword evidence="3" id="KW-0067">ATP-binding</keyword>
<evidence type="ECO:0000313" key="5">
    <source>
        <dbReference type="EMBL" id="RJP25462.1"/>
    </source>
</evidence>
<dbReference type="PANTHER" id="PTHR23132:SF23">
    <property type="entry name" value="D-ALANINE--D-ALANINE LIGASE B"/>
    <property type="match status" value="1"/>
</dbReference>
<evidence type="ECO:0000256" key="3">
    <source>
        <dbReference type="PROSITE-ProRule" id="PRU00409"/>
    </source>
</evidence>
<dbReference type="SUPFAM" id="SSF56059">
    <property type="entry name" value="Glutathione synthetase ATP-binding domain-like"/>
    <property type="match status" value="1"/>
</dbReference>
<dbReference type="Proteomes" id="UP000265882">
    <property type="component" value="Unassembled WGS sequence"/>
</dbReference>
<dbReference type="InterPro" id="IPR011095">
    <property type="entry name" value="Dala_Dala_lig_C"/>
</dbReference>
<evidence type="ECO:0000256" key="1">
    <source>
        <dbReference type="ARBA" id="ARBA00010871"/>
    </source>
</evidence>
<dbReference type="InterPro" id="IPR011761">
    <property type="entry name" value="ATP-grasp"/>
</dbReference>
<evidence type="ECO:0000256" key="2">
    <source>
        <dbReference type="ARBA" id="ARBA00022598"/>
    </source>
</evidence>
<accession>A0A3A4P2S0</accession>
<proteinExistence type="inferred from homology"/>